<dbReference type="Proteomes" id="UP001341840">
    <property type="component" value="Unassembled WGS sequence"/>
</dbReference>
<protein>
    <submittedName>
        <fullName evidence="1">Uncharacterized protein</fullName>
    </submittedName>
</protein>
<proteinExistence type="predicted"/>
<sequence>MEAMLGFAIWGKWDYGKKGLEPMWCLFLFFLQGQNNVAKSPYCELAGSRFGPTARFLAGSLVFERFADFRFRSLNRAEKGAGSRFDRFDWPVRSGFQNLG</sequence>
<evidence type="ECO:0000313" key="1">
    <source>
        <dbReference type="EMBL" id="MED6126459.1"/>
    </source>
</evidence>
<evidence type="ECO:0000313" key="2">
    <source>
        <dbReference type="Proteomes" id="UP001341840"/>
    </source>
</evidence>
<keyword evidence="2" id="KW-1185">Reference proteome</keyword>
<gene>
    <name evidence="1" type="ORF">PIB30_078692</name>
</gene>
<dbReference type="EMBL" id="JASCZI010031302">
    <property type="protein sequence ID" value="MED6126459.1"/>
    <property type="molecule type" value="Genomic_DNA"/>
</dbReference>
<organism evidence="1 2">
    <name type="scientific">Stylosanthes scabra</name>
    <dbReference type="NCBI Taxonomy" id="79078"/>
    <lineage>
        <taxon>Eukaryota</taxon>
        <taxon>Viridiplantae</taxon>
        <taxon>Streptophyta</taxon>
        <taxon>Embryophyta</taxon>
        <taxon>Tracheophyta</taxon>
        <taxon>Spermatophyta</taxon>
        <taxon>Magnoliopsida</taxon>
        <taxon>eudicotyledons</taxon>
        <taxon>Gunneridae</taxon>
        <taxon>Pentapetalae</taxon>
        <taxon>rosids</taxon>
        <taxon>fabids</taxon>
        <taxon>Fabales</taxon>
        <taxon>Fabaceae</taxon>
        <taxon>Papilionoideae</taxon>
        <taxon>50 kb inversion clade</taxon>
        <taxon>dalbergioids sensu lato</taxon>
        <taxon>Dalbergieae</taxon>
        <taxon>Pterocarpus clade</taxon>
        <taxon>Stylosanthes</taxon>
    </lineage>
</organism>
<accession>A0ABU6RR80</accession>
<name>A0ABU6RR80_9FABA</name>
<reference evidence="1 2" key="1">
    <citation type="journal article" date="2023" name="Plants (Basel)">
        <title>Bridging the Gap: Combining Genomics and Transcriptomics Approaches to Understand Stylosanthes scabra, an Orphan Legume from the Brazilian Caatinga.</title>
        <authorList>
            <person name="Ferreira-Neto J.R.C."/>
            <person name="da Silva M.D."/>
            <person name="Binneck E."/>
            <person name="de Melo N.F."/>
            <person name="da Silva R.H."/>
            <person name="de Melo A.L.T.M."/>
            <person name="Pandolfi V."/>
            <person name="Bustamante F.O."/>
            <person name="Brasileiro-Vidal A.C."/>
            <person name="Benko-Iseppon A.M."/>
        </authorList>
    </citation>
    <scope>NUCLEOTIDE SEQUENCE [LARGE SCALE GENOMIC DNA]</scope>
    <source>
        <tissue evidence="1">Leaves</tissue>
    </source>
</reference>
<comment type="caution">
    <text evidence="1">The sequence shown here is derived from an EMBL/GenBank/DDBJ whole genome shotgun (WGS) entry which is preliminary data.</text>
</comment>